<dbReference type="PIRSF" id="PIRSF015736">
    <property type="entry name" value="MI"/>
    <property type="match status" value="1"/>
</dbReference>
<proteinExistence type="predicted"/>
<dbReference type="RefSeq" id="WP_188671844.1">
    <property type="nucleotide sequence ID" value="NZ_BMKA01000002.1"/>
</dbReference>
<dbReference type="EMBL" id="BMKA01000002">
    <property type="protein sequence ID" value="GGA12989.1"/>
    <property type="molecule type" value="Genomic_DNA"/>
</dbReference>
<dbReference type="InterPro" id="IPR026286">
    <property type="entry name" value="MaiA/AMDase"/>
</dbReference>
<gene>
    <name evidence="1" type="ORF">GCM10011498_11130</name>
</gene>
<dbReference type="Pfam" id="PF17645">
    <property type="entry name" value="Amdase"/>
    <property type="match status" value="1"/>
</dbReference>
<comment type="caution">
    <text evidence="1">The sequence shown here is derived from an EMBL/GenBank/DDBJ whole genome shotgun (WGS) entry which is preliminary data.</text>
</comment>
<dbReference type="PANTHER" id="PTHR40267:SF1">
    <property type="entry name" value="BLR3294 PROTEIN"/>
    <property type="match status" value="1"/>
</dbReference>
<evidence type="ECO:0000313" key="2">
    <source>
        <dbReference type="Proteomes" id="UP000628017"/>
    </source>
</evidence>
<dbReference type="Gene3D" id="3.40.50.12500">
    <property type="match status" value="1"/>
</dbReference>
<reference evidence="1" key="2">
    <citation type="submission" date="2020-09" db="EMBL/GenBank/DDBJ databases">
        <authorList>
            <person name="Sun Q."/>
            <person name="Zhou Y."/>
        </authorList>
    </citation>
    <scope>NUCLEOTIDE SEQUENCE</scope>
    <source>
        <strain evidence="1">CGMCC 1.15880</strain>
    </source>
</reference>
<organism evidence="1 2">
    <name type="scientific">Neptunicoccus cionae</name>
    <dbReference type="NCBI Taxonomy" id="2035344"/>
    <lineage>
        <taxon>Bacteria</taxon>
        <taxon>Pseudomonadati</taxon>
        <taxon>Pseudomonadota</taxon>
        <taxon>Alphaproteobacteria</taxon>
        <taxon>Rhodobacterales</taxon>
        <taxon>Paracoccaceae</taxon>
        <taxon>Neptunicoccus</taxon>
    </lineage>
</organism>
<protein>
    <submittedName>
        <fullName evidence="1">Asp/Glu racemase</fullName>
    </submittedName>
</protein>
<name>A0A916QUR1_9RHOB</name>
<dbReference type="PANTHER" id="PTHR40267">
    <property type="entry name" value="BLR3294 PROTEIN"/>
    <property type="match status" value="1"/>
</dbReference>
<dbReference type="InterPro" id="IPR053714">
    <property type="entry name" value="Iso_Racemase_Enz_sf"/>
</dbReference>
<sequence length="244" mass="25613">MAQQFETDQGYGDHAALGLIVLSTDETMEPELSGVFGPARVPVYHSRLPSQADVTPETLAQMEADLPASAALLPQGVSFGAIGYGCTSGATIIGEDRVAACVHTSHEGVPVTNPMSAVMAACRALGAEKIGFLTPYVADVSAAMRNLLEDNGFAITGFASFEEGREKVVARIAEKSVLTAVEELGQGDCDLVFASCTNLRAFNIIEQAEARINKPVISSNSALAWHLAHLAGRKVPGPGRLFAL</sequence>
<reference evidence="1" key="1">
    <citation type="journal article" date="2014" name="Int. J. Syst. Evol. Microbiol.">
        <title>Complete genome sequence of Corynebacterium casei LMG S-19264T (=DSM 44701T), isolated from a smear-ripened cheese.</title>
        <authorList>
            <consortium name="US DOE Joint Genome Institute (JGI-PGF)"/>
            <person name="Walter F."/>
            <person name="Albersmeier A."/>
            <person name="Kalinowski J."/>
            <person name="Ruckert C."/>
        </authorList>
    </citation>
    <scope>NUCLEOTIDE SEQUENCE</scope>
    <source>
        <strain evidence="1">CGMCC 1.15880</strain>
    </source>
</reference>
<evidence type="ECO:0000313" key="1">
    <source>
        <dbReference type="EMBL" id="GGA12989.1"/>
    </source>
</evidence>
<accession>A0A916QUR1</accession>
<dbReference type="Proteomes" id="UP000628017">
    <property type="component" value="Unassembled WGS sequence"/>
</dbReference>
<dbReference type="AlphaFoldDB" id="A0A916QUR1"/>
<keyword evidence="2" id="KW-1185">Reference proteome</keyword>